<dbReference type="AlphaFoldDB" id="A0A4U6V020"/>
<dbReference type="Proteomes" id="UP000298652">
    <property type="component" value="Chromosome 4"/>
</dbReference>
<keyword evidence="3" id="KW-1185">Reference proteome</keyword>
<sequence>MIKLNEESVGLILQSCLDGVALDFNNIGFLVYRLGSYSCNSFAVFFALWGNGGSNWELLFQHWSKEQDDEWTHIQRKSKKFSYVMLPGNPWMVPRFLARNLFSVGLCYHIADFSNEIRCKSYFRYGHVAHFCRNARPFSHLYRVKHEKSMVNGKRVEEVINTAAAGSTPSNPNPSTSPEVSALPLQPENPTPPPPPPQPEPSMASFLVDPQPLVLVDEKVGMAEAEDKAPQEEDLMIIDEPKPKITLRKCRTKKLKEPLDVKFVRRSKRLNKELGGFRDEASAAAVEEHQEALQAIVPYEGKASSSRMPTPHLSIENVQGIATRFLQIEPVVVIAQILHLLDDDN</sequence>
<gene>
    <name evidence="2" type="ORF">SEVIR_4G171500v2</name>
</gene>
<protein>
    <submittedName>
        <fullName evidence="2">Uncharacterized protein</fullName>
    </submittedName>
</protein>
<dbReference type="PANTHER" id="PTHR33075">
    <property type="entry name" value="OS02G0499800 PROTEIN"/>
    <property type="match status" value="1"/>
</dbReference>
<name>A0A4U6V020_SETVI</name>
<reference evidence="2" key="1">
    <citation type="submission" date="2019-03" db="EMBL/GenBank/DDBJ databases">
        <title>WGS assembly of Setaria viridis.</title>
        <authorList>
            <person name="Huang P."/>
            <person name="Jenkins J."/>
            <person name="Grimwood J."/>
            <person name="Barry K."/>
            <person name="Healey A."/>
            <person name="Mamidi S."/>
            <person name="Sreedasyam A."/>
            <person name="Shu S."/>
            <person name="Feldman M."/>
            <person name="Wu J."/>
            <person name="Yu Y."/>
            <person name="Chen C."/>
            <person name="Johnson J."/>
            <person name="Rokhsar D."/>
            <person name="Baxter I."/>
            <person name="Schmutz J."/>
            <person name="Brutnell T."/>
            <person name="Kellogg E."/>
        </authorList>
    </citation>
    <scope>NUCLEOTIDE SEQUENCE [LARGE SCALE GENOMIC DNA]</scope>
</reference>
<dbReference type="Gramene" id="TKW21255">
    <property type="protein sequence ID" value="TKW21255"/>
    <property type="gene ID" value="SEVIR_4G171500v2"/>
</dbReference>
<feature type="region of interest" description="Disordered" evidence="1">
    <location>
        <begin position="164"/>
        <end position="205"/>
    </location>
</feature>
<dbReference type="EMBL" id="CM016555">
    <property type="protein sequence ID" value="TKW21255.1"/>
    <property type="molecule type" value="Genomic_DNA"/>
</dbReference>
<proteinExistence type="predicted"/>
<dbReference type="PANTHER" id="PTHR33075:SF7">
    <property type="entry name" value="OS02G0303350 PROTEIN"/>
    <property type="match status" value="1"/>
</dbReference>
<feature type="compositionally biased region" description="Low complexity" evidence="1">
    <location>
        <begin position="167"/>
        <end position="186"/>
    </location>
</feature>
<evidence type="ECO:0000313" key="2">
    <source>
        <dbReference type="EMBL" id="TKW21255.1"/>
    </source>
</evidence>
<organism evidence="2 3">
    <name type="scientific">Setaria viridis</name>
    <name type="common">Green bristlegrass</name>
    <name type="synonym">Setaria italica subsp. viridis</name>
    <dbReference type="NCBI Taxonomy" id="4556"/>
    <lineage>
        <taxon>Eukaryota</taxon>
        <taxon>Viridiplantae</taxon>
        <taxon>Streptophyta</taxon>
        <taxon>Embryophyta</taxon>
        <taxon>Tracheophyta</taxon>
        <taxon>Spermatophyta</taxon>
        <taxon>Magnoliopsida</taxon>
        <taxon>Liliopsida</taxon>
        <taxon>Poales</taxon>
        <taxon>Poaceae</taxon>
        <taxon>PACMAD clade</taxon>
        <taxon>Panicoideae</taxon>
        <taxon>Panicodae</taxon>
        <taxon>Paniceae</taxon>
        <taxon>Cenchrinae</taxon>
        <taxon>Setaria</taxon>
    </lineage>
</organism>
<evidence type="ECO:0000256" key="1">
    <source>
        <dbReference type="SAM" id="MobiDB-lite"/>
    </source>
</evidence>
<accession>A0A4U6V020</accession>
<evidence type="ECO:0000313" key="3">
    <source>
        <dbReference type="Proteomes" id="UP000298652"/>
    </source>
</evidence>
<feature type="compositionally biased region" description="Pro residues" evidence="1">
    <location>
        <begin position="187"/>
        <end position="200"/>
    </location>
</feature>